<organism evidence="1 2">
    <name type="scientific">Dissostichus mawsoni</name>
    <name type="common">Antarctic cod</name>
    <dbReference type="NCBI Taxonomy" id="36200"/>
    <lineage>
        <taxon>Eukaryota</taxon>
        <taxon>Metazoa</taxon>
        <taxon>Chordata</taxon>
        <taxon>Craniata</taxon>
        <taxon>Vertebrata</taxon>
        <taxon>Euteleostomi</taxon>
        <taxon>Actinopterygii</taxon>
        <taxon>Neopterygii</taxon>
        <taxon>Teleostei</taxon>
        <taxon>Neoteleostei</taxon>
        <taxon>Acanthomorphata</taxon>
        <taxon>Eupercaria</taxon>
        <taxon>Perciformes</taxon>
        <taxon>Notothenioidei</taxon>
        <taxon>Nototheniidae</taxon>
        <taxon>Dissostichus</taxon>
    </lineage>
</organism>
<dbReference type="EMBL" id="JAAKFY010000015">
    <property type="protein sequence ID" value="KAF3844868.1"/>
    <property type="molecule type" value="Genomic_DNA"/>
</dbReference>
<proteinExistence type="predicted"/>
<comment type="caution">
    <text evidence="1">The sequence shown here is derived from an EMBL/GenBank/DDBJ whole genome shotgun (WGS) entry which is preliminary data.</text>
</comment>
<dbReference type="OrthoDB" id="10540835at2759"/>
<sequence>MSEGGGSDQRSSVPWSDPFRCSGLEKGTRRVRRLYALVGVGAREVSLFLEQLSLQLLNGSSRGTVYSHRGRRGSWSCGATVVQEMDTTHVTVLPIGHINQGHDHLTEAHEGAIDAAGLLKEKTCRSG</sequence>
<keyword evidence="2" id="KW-1185">Reference proteome</keyword>
<name>A0A7J5Y932_DISMA</name>
<protein>
    <submittedName>
        <fullName evidence="1">Uncharacterized protein</fullName>
    </submittedName>
</protein>
<evidence type="ECO:0000313" key="2">
    <source>
        <dbReference type="Proteomes" id="UP000518266"/>
    </source>
</evidence>
<dbReference type="Proteomes" id="UP000518266">
    <property type="component" value="Unassembled WGS sequence"/>
</dbReference>
<evidence type="ECO:0000313" key="1">
    <source>
        <dbReference type="EMBL" id="KAF3844868.1"/>
    </source>
</evidence>
<gene>
    <name evidence="1" type="ORF">F7725_008031</name>
</gene>
<dbReference type="AlphaFoldDB" id="A0A7J5Y932"/>
<accession>A0A7J5Y932</accession>
<reference evidence="1 2" key="1">
    <citation type="submission" date="2020-03" db="EMBL/GenBank/DDBJ databases">
        <title>Dissostichus mawsoni Genome sequencing and assembly.</title>
        <authorList>
            <person name="Park H."/>
        </authorList>
    </citation>
    <scope>NUCLEOTIDE SEQUENCE [LARGE SCALE GENOMIC DNA]</scope>
    <source>
        <strain evidence="1">DM0001</strain>
        <tissue evidence="1">Muscle</tissue>
    </source>
</reference>